<dbReference type="AlphaFoldDB" id="A0A9P5PX78"/>
<comment type="caution">
    <text evidence="1">The sequence shown here is derived from an EMBL/GenBank/DDBJ whole genome shotgun (WGS) entry which is preliminary data.</text>
</comment>
<name>A0A9P5PX78_9AGAR</name>
<evidence type="ECO:0000313" key="1">
    <source>
        <dbReference type="EMBL" id="KAF9070914.1"/>
    </source>
</evidence>
<sequence>MLINIQIHALAGLSDRVSVIEDKTRLERNYSGVISPEANASPHASSFVAGFGATDTRHALPHKDTVPDNRNGTMGSAEHVSEILTSIPSNPLRRNSNNPFFSLIEKTVCPHDASIAPLVPPSATEISLLSNHVRGSLSNVSKVDNSTRKNFNNVTHNVTTNFNGNIFVPAFPVFGFHPPSGLGGVYSSGYPGYDAQSGYRAHVWNGGSGRPPNAHLRNGEYATGSYYPYYHYRAEC</sequence>
<dbReference type="EMBL" id="JADNRY010000036">
    <property type="protein sequence ID" value="KAF9070914.1"/>
    <property type="molecule type" value="Genomic_DNA"/>
</dbReference>
<dbReference type="Proteomes" id="UP000772434">
    <property type="component" value="Unassembled WGS sequence"/>
</dbReference>
<organism evidence="1 2">
    <name type="scientific">Rhodocollybia butyracea</name>
    <dbReference type="NCBI Taxonomy" id="206335"/>
    <lineage>
        <taxon>Eukaryota</taxon>
        <taxon>Fungi</taxon>
        <taxon>Dikarya</taxon>
        <taxon>Basidiomycota</taxon>
        <taxon>Agaricomycotina</taxon>
        <taxon>Agaricomycetes</taxon>
        <taxon>Agaricomycetidae</taxon>
        <taxon>Agaricales</taxon>
        <taxon>Marasmiineae</taxon>
        <taxon>Omphalotaceae</taxon>
        <taxon>Rhodocollybia</taxon>
    </lineage>
</organism>
<gene>
    <name evidence="1" type="ORF">BDP27DRAFT_559730</name>
</gene>
<keyword evidence="2" id="KW-1185">Reference proteome</keyword>
<accession>A0A9P5PX78</accession>
<evidence type="ECO:0000313" key="2">
    <source>
        <dbReference type="Proteomes" id="UP000772434"/>
    </source>
</evidence>
<reference evidence="1" key="1">
    <citation type="submission" date="2020-11" db="EMBL/GenBank/DDBJ databases">
        <authorList>
            <consortium name="DOE Joint Genome Institute"/>
            <person name="Ahrendt S."/>
            <person name="Riley R."/>
            <person name="Andreopoulos W."/>
            <person name="Labutti K."/>
            <person name="Pangilinan J."/>
            <person name="Ruiz-Duenas F.J."/>
            <person name="Barrasa J.M."/>
            <person name="Sanchez-Garcia M."/>
            <person name="Camarero S."/>
            <person name="Miyauchi S."/>
            <person name="Serrano A."/>
            <person name="Linde D."/>
            <person name="Babiker R."/>
            <person name="Drula E."/>
            <person name="Ayuso-Fernandez I."/>
            <person name="Pacheco R."/>
            <person name="Padilla G."/>
            <person name="Ferreira P."/>
            <person name="Barriuso J."/>
            <person name="Kellner H."/>
            <person name="Castanera R."/>
            <person name="Alfaro M."/>
            <person name="Ramirez L."/>
            <person name="Pisabarro A.G."/>
            <person name="Kuo A."/>
            <person name="Tritt A."/>
            <person name="Lipzen A."/>
            <person name="He G."/>
            <person name="Yan M."/>
            <person name="Ng V."/>
            <person name="Cullen D."/>
            <person name="Martin F."/>
            <person name="Rosso M.-N."/>
            <person name="Henrissat B."/>
            <person name="Hibbett D."/>
            <person name="Martinez A.T."/>
            <person name="Grigoriev I.V."/>
        </authorList>
    </citation>
    <scope>NUCLEOTIDE SEQUENCE</scope>
    <source>
        <strain evidence="1">AH 40177</strain>
    </source>
</reference>
<protein>
    <submittedName>
        <fullName evidence="1">Uncharacterized protein</fullName>
    </submittedName>
</protein>
<proteinExistence type="predicted"/>